<sequence>MLRRLKELRESVAWTDDRLLVIGTGGAARATLVAASELHASAEILGRSAGHVARVAREFGAEVSRSSSAPASLIVHATPAGRSDVPALDIPWAGRCGPGTYVLDFVYRPDRPFLRDMTIQRGGTYEDGGRLLVYQAAESFGAFWDARPSLALEQKALQEVLCAA</sequence>
<dbReference type="GO" id="GO:0004764">
    <property type="term" value="F:shikimate 3-dehydrogenase (NADP+) activity"/>
    <property type="evidence" value="ECO:0007669"/>
    <property type="project" value="InterPro"/>
</dbReference>
<comment type="caution">
    <text evidence="1">The sequence shown here is derived from an EMBL/GenBank/DDBJ whole genome shotgun (WGS) entry which is preliminary data.</text>
</comment>
<dbReference type="GO" id="GO:0050661">
    <property type="term" value="F:NADP binding"/>
    <property type="evidence" value="ECO:0007669"/>
    <property type="project" value="TreeGrafter"/>
</dbReference>
<gene>
    <name evidence="1" type="ORF">B1B_00648</name>
</gene>
<name>T1D8N8_9ZZZZ</name>
<dbReference type="AlphaFoldDB" id="T1D8N8"/>
<dbReference type="PANTHER" id="PTHR21089">
    <property type="entry name" value="SHIKIMATE DEHYDROGENASE"/>
    <property type="match status" value="1"/>
</dbReference>
<accession>T1D8N8</accession>
<evidence type="ECO:0000313" key="1">
    <source>
        <dbReference type="EMBL" id="EQD78575.1"/>
    </source>
</evidence>
<dbReference type="SUPFAM" id="SSF51735">
    <property type="entry name" value="NAD(P)-binding Rossmann-fold domains"/>
    <property type="match status" value="1"/>
</dbReference>
<proteinExistence type="predicted"/>
<reference evidence="1" key="1">
    <citation type="submission" date="2013-08" db="EMBL/GenBank/DDBJ databases">
        <authorList>
            <person name="Mendez C."/>
            <person name="Richter M."/>
            <person name="Ferrer M."/>
            <person name="Sanchez J."/>
        </authorList>
    </citation>
    <scope>NUCLEOTIDE SEQUENCE</scope>
</reference>
<dbReference type="GO" id="GO:0009423">
    <property type="term" value="P:chorismate biosynthetic process"/>
    <property type="evidence" value="ECO:0007669"/>
    <property type="project" value="TreeGrafter"/>
</dbReference>
<dbReference type="GO" id="GO:0019632">
    <property type="term" value="P:shikimate metabolic process"/>
    <property type="evidence" value="ECO:0007669"/>
    <property type="project" value="TreeGrafter"/>
</dbReference>
<dbReference type="InterPro" id="IPR022893">
    <property type="entry name" value="Shikimate_DH_fam"/>
</dbReference>
<dbReference type="EMBL" id="AUZY01000486">
    <property type="protein sequence ID" value="EQD78575.1"/>
    <property type="molecule type" value="Genomic_DNA"/>
</dbReference>
<dbReference type="Gene3D" id="3.40.50.720">
    <property type="entry name" value="NAD(P)-binding Rossmann-like Domain"/>
    <property type="match status" value="1"/>
</dbReference>
<organism evidence="1">
    <name type="scientific">mine drainage metagenome</name>
    <dbReference type="NCBI Taxonomy" id="410659"/>
    <lineage>
        <taxon>unclassified sequences</taxon>
        <taxon>metagenomes</taxon>
        <taxon>ecological metagenomes</taxon>
    </lineage>
</organism>
<dbReference type="PANTHER" id="PTHR21089:SF1">
    <property type="entry name" value="BIFUNCTIONAL 3-DEHYDROQUINATE DEHYDRATASE_SHIKIMATE DEHYDROGENASE, CHLOROPLASTIC"/>
    <property type="match status" value="1"/>
</dbReference>
<reference evidence="1" key="2">
    <citation type="journal article" date="2014" name="ISME J.">
        <title>Microbial stratification in low pH oxic and suboxic macroscopic growths along an acid mine drainage.</title>
        <authorList>
            <person name="Mendez-Garcia C."/>
            <person name="Mesa V."/>
            <person name="Sprenger R.R."/>
            <person name="Richter M."/>
            <person name="Diez M.S."/>
            <person name="Solano J."/>
            <person name="Bargiela R."/>
            <person name="Golyshina O.V."/>
            <person name="Manteca A."/>
            <person name="Ramos J.L."/>
            <person name="Gallego J.R."/>
            <person name="Llorente I."/>
            <person name="Martins Dos Santos V.A."/>
            <person name="Jensen O.N."/>
            <person name="Pelaez A.I."/>
            <person name="Sanchez J."/>
            <person name="Ferrer M."/>
        </authorList>
    </citation>
    <scope>NUCLEOTIDE SEQUENCE</scope>
</reference>
<dbReference type="InterPro" id="IPR036291">
    <property type="entry name" value="NAD(P)-bd_dom_sf"/>
</dbReference>
<protein>
    <submittedName>
        <fullName evidence="1">Shikimate 5-dehydrogenase</fullName>
    </submittedName>
</protein>
<dbReference type="GO" id="GO:0005829">
    <property type="term" value="C:cytosol"/>
    <property type="evidence" value="ECO:0007669"/>
    <property type="project" value="TreeGrafter"/>
</dbReference>